<comment type="caution">
    <text evidence="2">The sequence shown here is derived from an EMBL/GenBank/DDBJ whole genome shotgun (WGS) entry which is preliminary data.</text>
</comment>
<dbReference type="Proteomes" id="UP000820818">
    <property type="component" value="Linkage Group LG3"/>
</dbReference>
<evidence type="ECO:0000256" key="1">
    <source>
        <dbReference type="SAM" id="MobiDB-lite"/>
    </source>
</evidence>
<feature type="region of interest" description="Disordered" evidence="1">
    <location>
        <begin position="47"/>
        <end position="95"/>
    </location>
</feature>
<protein>
    <submittedName>
        <fullName evidence="2">Uncharacterized protein</fullName>
    </submittedName>
</protein>
<evidence type="ECO:0000313" key="3">
    <source>
        <dbReference type="Proteomes" id="UP000820818"/>
    </source>
</evidence>
<feature type="compositionally biased region" description="Low complexity" evidence="1">
    <location>
        <begin position="181"/>
        <end position="193"/>
    </location>
</feature>
<organism evidence="2 3">
    <name type="scientific">Daphnia sinensis</name>
    <dbReference type="NCBI Taxonomy" id="1820382"/>
    <lineage>
        <taxon>Eukaryota</taxon>
        <taxon>Metazoa</taxon>
        <taxon>Ecdysozoa</taxon>
        <taxon>Arthropoda</taxon>
        <taxon>Crustacea</taxon>
        <taxon>Branchiopoda</taxon>
        <taxon>Diplostraca</taxon>
        <taxon>Cladocera</taxon>
        <taxon>Anomopoda</taxon>
        <taxon>Daphniidae</taxon>
        <taxon>Daphnia</taxon>
        <taxon>Daphnia similis group</taxon>
    </lineage>
</organism>
<dbReference type="PANTHER" id="PTHR33198">
    <property type="entry name" value="ANK_REP_REGION DOMAIN-CONTAINING PROTEIN-RELATED"/>
    <property type="match status" value="1"/>
</dbReference>
<reference evidence="2 3" key="1">
    <citation type="submission" date="2022-05" db="EMBL/GenBank/DDBJ databases">
        <title>A multi-omics perspective on studying reproductive biology in Daphnia sinensis.</title>
        <authorList>
            <person name="Jia J."/>
        </authorList>
    </citation>
    <scope>NUCLEOTIDE SEQUENCE [LARGE SCALE GENOMIC DNA]</scope>
    <source>
        <strain evidence="2 3">WSL</strain>
    </source>
</reference>
<gene>
    <name evidence="2" type="ORF">GHT06_011451</name>
</gene>
<dbReference type="EMBL" id="WJBH02000003">
    <property type="protein sequence ID" value="KAI9560516.1"/>
    <property type="molecule type" value="Genomic_DNA"/>
</dbReference>
<name>A0AAD5LD46_9CRUS</name>
<sequence>MSTVSDALGATAAATAAAGRFDAVEQGQIQMTAQLAGIAQQLQTSIGRGASGSGSSGGAGGGGSGGGVGGGGGSDGARGGGNGGGAGGGVTQRHRIDPSGLEKLHADISLPQLRTWRNRWGDFCQLNQLAAYPMAEQMAAFRMVLDPAMQQIVEVALDILPTSALSPIDAEATTGDGASSGGSSKKGAQPGSKQVDHSDRSRVHMKRIVVGNVRAHRRHRPAPTIPLQLRDSTGQLLTTVKITIPGGGAEATVGDMYVLRELGLSEKDLTASTFNLVMADKSTPLLVLGEKEFLADYEGVTTSITIMFSPDVKGLLLSWYDCVDLGILHENYPRPWKRQNISTQIGAIDAAPPRSQPFVYYGPVPLMPTSEDIQRIEGDVVKEFTAGPEMIIELKDDAEPFYVNGARPIPFSDRPKVKRLLDEYEAKDLRGRAVFYNF</sequence>
<feature type="compositionally biased region" description="Gly residues" evidence="1">
    <location>
        <begin position="49"/>
        <end position="90"/>
    </location>
</feature>
<dbReference type="AlphaFoldDB" id="A0AAD5LD46"/>
<dbReference type="PANTHER" id="PTHR33198:SF8">
    <property type="entry name" value="CCHC-TYPE DOMAIN-CONTAINING PROTEIN"/>
    <property type="match status" value="1"/>
</dbReference>
<evidence type="ECO:0000313" key="2">
    <source>
        <dbReference type="EMBL" id="KAI9560516.1"/>
    </source>
</evidence>
<feature type="region of interest" description="Disordered" evidence="1">
    <location>
        <begin position="170"/>
        <end position="201"/>
    </location>
</feature>
<keyword evidence="3" id="KW-1185">Reference proteome</keyword>
<proteinExistence type="predicted"/>
<accession>A0AAD5LD46</accession>